<dbReference type="InterPro" id="IPR001810">
    <property type="entry name" value="F-box_dom"/>
</dbReference>
<keyword evidence="11" id="KW-1185">Reference proteome</keyword>
<keyword evidence="2" id="KW-0378">Hydrolase</keyword>
<evidence type="ECO:0000313" key="10">
    <source>
        <dbReference type="EMBL" id="CAB3978993.1"/>
    </source>
</evidence>
<proteinExistence type="predicted"/>
<reference evidence="10" key="1">
    <citation type="submission" date="2020-04" db="EMBL/GenBank/DDBJ databases">
        <authorList>
            <person name="Alioto T."/>
            <person name="Alioto T."/>
            <person name="Gomez Garrido J."/>
        </authorList>
    </citation>
    <scope>NUCLEOTIDE SEQUENCE</scope>
    <source>
        <strain evidence="10">A484AB</strain>
    </source>
</reference>
<dbReference type="GO" id="GO:0003677">
    <property type="term" value="F:DNA binding"/>
    <property type="evidence" value="ECO:0007669"/>
    <property type="project" value="InterPro"/>
</dbReference>
<evidence type="ECO:0000256" key="8">
    <source>
        <dbReference type="ARBA" id="ARBA00048988"/>
    </source>
</evidence>
<dbReference type="GO" id="GO:0000724">
    <property type="term" value="P:double-strand break repair via homologous recombination"/>
    <property type="evidence" value="ECO:0007669"/>
    <property type="project" value="TreeGrafter"/>
</dbReference>
<dbReference type="InterPro" id="IPR014017">
    <property type="entry name" value="DNA_helicase_UvrD-like_C"/>
</dbReference>
<evidence type="ECO:0000313" key="11">
    <source>
        <dbReference type="Proteomes" id="UP001152795"/>
    </source>
</evidence>
<comment type="caution">
    <text evidence="10">The sequence shown here is derived from an EMBL/GenBank/DDBJ whole genome shotgun (WGS) entry which is preliminary data.</text>
</comment>
<dbReference type="PANTHER" id="PTHR11070:SF30">
    <property type="entry name" value="F-BOX DNA HELICASE 1"/>
    <property type="match status" value="1"/>
</dbReference>
<dbReference type="CDD" id="cd22095">
    <property type="entry name" value="F-box_FBXO18"/>
    <property type="match status" value="1"/>
</dbReference>
<dbReference type="SUPFAM" id="SSF52540">
    <property type="entry name" value="P-loop containing nucleoside triphosphate hydrolases"/>
    <property type="match status" value="1"/>
</dbReference>
<dbReference type="EMBL" id="CACRXK020000158">
    <property type="protein sequence ID" value="CAB3978993.1"/>
    <property type="molecule type" value="Genomic_DNA"/>
</dbReference>
<comment type="catalytic activity">
    <reaction evidence="8">
        <text>ATP + H2O = ADP + phosphate + H(+)</text>
        <dbReference type="Rhea" id="RHEA:13065"/>
        <dbReference type="ChEBI" id="CHEBI:15377"/>
        <dbReference type="ChEBI" id="CHEBI:15378"/>
        <dbReference type="ChEBI" id="CHEBI:30616"/>
        <dbReference type="ChEBI" id="CHEBI:43474"/>
        <dbReference type="ChEBI" id="CHEBI:456216"/>
        <dbReference type="EC" id="5.6.2.4"/>
    </reaction>
</comment>
<evidence type="ECO:0000256" key="6">
    <source>
        <dbReference type="ARBA" id="ARBA00034617"/>
    </source>
</evidence>
<dbReference type="Gene3D" id="1.20.1280.50">
    <property type="match status" value="1"/>
</dbReference>
<evidence type="ECO:0000256" key="9">
    <source>
        <dbReference type="SAM" id="MobiDB-lite"/>
    </source>
</evidence>
<comment type="catalytic activity">
    <reaction evidence="6">
        <text>Couples ATP hydrolysis with the unwinding of duplex DNA by translocating in the 3'-5' direction.</text>
        <dbReference type="EC" id="5.6.2.4"/>
    </reaction>
</comment>
<evidence type="ECO:0000256" key="7">
    <source>
        <dbReference type="ARBA" id="ARBA00034808"/>
    </source>
</evidence>
<accession>A0A7D9D9C2</accession>
<evidence type="ECO:0000256" key="4">
    <source>
        <dbReference type="ARBA" id="ARBA00022840"/>
    </source>
</evidence>
<dbReference type="PANTHER" id="PTHR11070">
    <property type="entry name" value="UVRD / RECB / PCRA DNA HELICASE FAMILY MEMBER"/>
    <property type="match status" value="1"/>
</dbReference>
<feature type="compositionally biased region" description="Polar residues" evidence="9">
    <location>
        <begin position="188"/>
        <end position="202"/>
    </location>
</feature>
<organism evidence="10 11">
    <name type="scientific">Paramuricea clavata</name>
    <name type="common">Red gorgonian</name>
    <name type="synonym">Violescent sea-whip</name>
    <dbReference type="NCBI Taxonomy" id="317549"/>
    <lineage>
        <taxon>Eukaryota</taxon>
        <taxon>Metazoa</taxon>
        <taxon>Cnidaria</taxon>
        <taxon>Anthozoa</taxon>
        <taxon>Octocorallia</taxon>
        <taxon>Malacalcyonacea</taxon>
        <taxon>Plexauridae</taxon>
        <taxon>Paramuricea</taxon>
    </lineage>
</organism>
<evidence type="ECO:0000256" key="5">
    <source>
        <dbReference type="ARBA" id="ARBA00023235"/>
    </source>
</evidence>
<dbReference type="Pfam" id="PF00580">
    <property type="entry name" value="UvrD-helicase"/>
    <property type="match status" value="1"/>
</dbReference>
<dbReference type="GO" id="GO:0005524">
    <property type="term" value="F:ATP binding"/>
    <property type="evidence" value="ECO:0007669"/>
    <property type="project" value="UniProtKB-KW"/>
</dbReference>
<evidence type="ECO:0000256" key="1">
    <source>
        <dbReference type="ARBA" id="ARBA00022741"/>
    </source>
</evidence>
<dbReference type="SMART" id="SM00256">
    <property type="entry name" value="FBOX"/>
    <property type="match status" value="1"/>
</dbReference>
<keyword evidence="1" id="KW-0547">Nucleotide-binding</keyword>
<dbReference type="InterPro" id="IPR036047">
    <property type="entry name" value="F-box-like_dom_sf"/>
</dbReference>
<dbReference type="Pfam" id="PF12937">
    <property type="entry name" value="F-box-like"/>
    <property type="match status" value="1"/>
</dbReference>
<feature type="region of interest" description="Disordered" evidence="9">
    <location>
        <begin position="183"/>
        <end position="203"/>
    </location>
</feature>
<dbReference type="SUPFAM" id="SSF81383">
    <property type="entry name" value="F-box domain"/>
    <property type="match status" value="1"/>
</dbReference>
<keyword evidence="3 10" id="KW-0347">Helicase</keyword>
<dbReference type="GO" id="GO:0005634">
    <property type="term" value="C:nucleus"/>
    <property type="evidence" value="ECO:0007669"/>
    <property type="project" value="TreeGrafter"/>
</dbReference>
<gene>
    <name evidence="10" type="ORF">PACLA_8A059508</name>
</gene>
<name>A0A7D9D9C2_PARCT</name>
<dbReference type="GO" id="GO:0043138">
    <property type="term" value="F:3'-5' DNA helicase activity"/>
    <property type="evidence" value="ECO:0007669"/>
    <property type="project" value="UniProtKB-EC"/>
</dbReference>
<evidence type="ECO:0000256" key="3">
    <source>
        <dbReference type="ARBA" id="ARBA00022806"/>
    </source>
</evidence>
<dbReference type="Proteomes" id="UP001152795">
    <property type="component" value="Unassembled WGS sequence"/>
</dbReference>
<sequence>MTTSGSKGRKRRRYNNLDDSQKSIKLFCVWNTDHKNTKSQNKLRPASSETVSKITSKPVARKKQTLLAPFDKTNNPNCFKIKKMDCWNSKSNGSNFVQIENDGCINHSEEIESELQLIDCCERAELSLSQEKQKCKNDNVRSSLNDCHLSQTENIGRCSDNELEIIECCERAELSLSQEKLKRKNDNVRSSPNDCNLSQTENIGGPSDNELEIIECCERAELSLSQEKLKRRNGNVRSSPNDCDLSQTENIGAHCSDSELEIIECCERAELSLSEKKLKHRKERKSKANFGNFSQTKCIFGGCSSSEERESEIEIIECCDRAELSLSKEKLKHRKSVANDDTSVQNENIFGGCSSSKPKDPELEIVYEKAGSNVRIKTENVQKSNGKTSARKRQLLPQFNKNASATSNLNYSHQAQPRKTNSFDDFDIEENDLEILEVCRKAELSASQTSLPPDKKARNSPNMFGLFGITSSDEEDMDVCFDKEMENFSRRAYFNEIPDEILETIFCQLPLIDLLTNLSLVCKRWNRLISCEKFLLWKKRYYRYKYSFESRKEIDDLFIQEQLNVPSIFPSQLFRFLTKFRIVREEHSNMLDMLCLHSKYHLIEKFMQQSDIQQPYSCWSVIGLLSLVSSSVYDIQEIILCSFKSSTCLLYDIMECLHCLALIFFALMEKHPNHFTSHHYRIYYALYLHENTSHCTQSSLESAYTANTSGQQCISKYRESSETTWLTHEQVRIMNHNTKYGDVLKIVAFAGTGKTTTLVEYTKLRPSWKFLNVAYNKSVQEQAVRKFPGNVESRTVHSMAYRTVGHKFRGKMASSLRVSNIMDNLRKESATFLHAKRVIDTLTNFISSYDDHISSENVPHRDIASGDSDGDRSKLEYFNSDAYIKIVVRDCREIWDKMRDPENRDVRITHDGYLKLYQLSKPVITKYDCILVDEAQDCTPAVADILLSQKVAKILVGDPHQQIYGFRGATNAMAQVDSTHIYYLTQSFRFGSEIASVASSLLHILKGVCNKNIVGISKAGGFHGDHIGQIAVICRTNFALFNNVVQTCTRNNKTRIGFAGGIQGYNLDRVLDIHMLYSGTGRDGIKDKFIKRFRTFAELKKYACTAPDPELCGKIKIVETHNINVRRHVERIKKQYCNDVDQAEIVFSTAHKAKGLEFDTVRIGEDFLSDYPVGELGNAPNDEKNLLYVAVTRAKLRLQCSTMLYSILALRTDLLVTCESLKSVQAIESTYCAECKRRCDFTESMLAMKRAQVVLGTAQKMEGGFLCSRCILKCIPYMENLLVSNKNSEAV</sequence>
<dbReference type="InterPro" id="IPR014016">
    <property type="entry name" value="UvrD-like_ATP-bd"/>
</dbReference>
<dbReference type="Gene3D" id="3.40.50.300">
    <property type="entry name" value="P-loop containing nucleotide triphosphate hydrolases"/>
    <property type="match status" value="2"/>
</dbReference>
<keyword evidence="5" id="KW-0413">Isomerase</keyword>
<evidence type="ECO:0000256" key="2">
    <source>
        <dbReference type="ARBA" id="ARBA00022801"/>
    </source>
</evidence>
<dbReference type="InterPro" id="IPR000212">
    <property type="entry name" value="DNA_helicase_UvrD/REP"/>
</dbReference>
<dbReference type="OrthoDB" id="5969502at2759"/>
<protein>
    <recommendedName>
        <fullName evidence="7">DNA 3'-5' helicase</fullName>
        <ecNumber evidence="7">5.6.2.4</ecNumber>
    </recommendedName>
</protein>
<dbReference type="EC" id="5.6.2.4" evidence="7"/>
<keyword evidence="4" id="KW-0067">ATP-binding</keyword>
<dbReference type="PROSITE" id="PS50181">
    <property type="entry name" value="FBOX"/>
    <property type="match status" value="1"/>
</dbReference>
<dbReference type="GO" id="GO:0016787">
    <property type="term" value="F:hydrolase activity"/>
    <property type="evidence" value="ECO:0007669"/>
    <property type="project" value="UniProtKB-KW"/>
</dbReference>
<dbReference type="Pfam" id="PF13361">
    <property type="entry name" value="UvrD_C"/>
    <property type="match status" value="1"/>
</dbReference>
<dbReference type="GO" id="GO:0031297">
    <property type="term" value="P:replication fork processing"/>
    <property type="evidence" value="ECO:0007669"/>
    <property type="project" value="TreeGrafter"/>
</dbReference>
<dbReference type="InterPro" id="IPR027417">
    <property type="entry name" value="P-loop_NTPase"/>
</dbReference>